<dbReference type="STRING" id="55188.A0A2H5PXP5"/>
<dbReference type="PANTHER" id="PTHR46504">
    <property type="entry name" value="TRNASE Z TRZ1"/>
    <property type="match status" value="1"/>
</dbReference>
<feature type="non-terminal residue" evidence="1">
    <location>
        <position position="142"/>
    </location>
</feature>
<dbReference type="AlphaFoldDB" id="A0A2H5PXP5"/>
<dbReference type="Proteomes" id="UP000236630">
    <property type="component" value="Unassembled WGS sequence"/>
</dbReference>
<accession>A0A2H5PXP5</accession>
<sequence length="142" mass="16767">MANRLSWLIEEIGYRMKRRLIALLTLNYRWALLPLNYKRAGKPKKMRRVRGGCNYKGHETCIIFPSLDLSFDIGQCHSRAISQNSLFYLPCPHGSHWRIAHVCCYQRPVPHENHYVEQLFEIHRRMDHSELRHTLVGLDVGN</sequence>
<evidence type="ECO:0000313" key="1">
    <source>
        <dbReference type="EMBL" id="GAY57122.1"/>
    </source>
</evidence>
<protein>
    <submittedName>
        <fullName evidence="1">Uncharacterized protein</fullName>
    </submittedName>
</protein>
<evidence type="ECO:0000313" key="2">
    <source>
        <dbReference type="Proteomes" id="UP000236630"/>
    </source>
</evidence>
<dbReference type="EMBL" id="BDQV01000154">
    <property type="protein sequence ID" value="GAY57122.1"/>
    <property type="molecule type" value="Genomic_DNA"/>
</dbReference>
<name>A0A2H5PXP5_CITUN</name>
<reference evidence="1 2" key="1">
    <citation type="journal article" date="2017" name="Front. Genet.">
        <title>Draft sequencing of the heterozygous diploid genome of Satsuma (Citrus unshiu Marc.) using a hybrid assembly approach.</title>
        <authorList>
            <person name="Shimizu T."/>
            <person name="Tanizawa Y."/>
            <person name="Mochizuki T."/>
            <person name="Nagasaki H."/>
            <person name="Yoshioka T."/>
            <person name="Toyoda A."/>
            <person name="Fujiyama A."/>
            <person name="Kaminuma E."/>
            <person name="Nakamura Y."/>
        </authorList>
    </citation>
    <scope>NUCLEOTIDE SEQUENCE [LARGE SCALE GENOMIC DNA]</scope>
    <source>
        <strain evidence="2">cv. Miyagawa wase</strain>
    </source>
</reference>
<dbReference type="PANTHER" id="PTHR46504:SF2">
    <property type="entry name" value="TRNASE Z TRZ1"/>
    <property type="match status" value="1"/>
</dbReference>
<organism evidence="1 2">
    <name type="scientific">Citrus unshiu</name>
    <name type="common">Satsuma mandarin</name>
    <name type="synonym">Citrus nobilis var. unshiu</name>
    <dbReference type="NCBI Taxonomy" id="55188"/>
    <lineage>
        <taxon>Eukaryota</taxon>
        <taxon>Viridiplantae</taxon>
        <taxon>Streptophyta</taxon>
        <taxon>Embryophyta</taxon>
        <taxon>Tracheophyta</taxon>
        <taxon>Spermatophyta</taxon>
        <taxon>Magnoliopsida</taxon>
        <taxon>eudicotyledons</taxon>
        <taxon>Gunneridae</taxon>
        <taxon>Pentapetalae</taxon>
        <taxon>rosids</taxon>
        <taxon>malvids</taxon>
        <taxon>Sapindales</taxon>
        <taxon>Rutaceae</taxon>
        <taxon>Aurantioideae</taxon>
        <taxon>Citrus</taxon>
    </lineage>
</organism>
<keyword evidence="2" id="KW-1185">Reference proteome</keyword>
<proteinExistence type="predicted"/>
<gene>
    <name evidence="1" type="ORF">CUMW_177010</name>
</gene>
<comment type="caution">
    <text evidence="1">The sequence shown here is derived from an EMBL/GenBank/DDBJ whole genome shotgun (WGS) entry which is preliminary data.</text>
</comment>